<evidence type="ECO:0000313" key="1">
    <source>
        <dbReference type="EMBL" id="KMS64856.1"/>
    </source>
</evidence>
<dbReference type="EMBL" id="KQ120385">
    <property type="protein sequence ID" value="KMS64856.1"/>
    <property type="molecule type" value="Genomic_DNA"/>
</dbReference>
<keyword evidence="2" id="KW-1185">Reference proteome</keyword>
<proteinExistence type="predicted"/>
<organism evidence="1 2">
    <name type="scientific">Beta vulgaris subsp. vulgaris</name>
    <name type="common">Beet</name>
    <dbReference type="NCBI Taxonomy" id="3555"/>
    <lineage>
        <taxon>Eukaryota</taxon>
        <taxon>Viridiplantae</taxon>
        <taxon>Streptophyta</taxon>
        <taxon>Embryophyta</taxon>
        <taxon>Tracheophyta</taxon>
        <taxon>Spermatophyta</taxon>
        <taxon>Magnoliopsida</taxon>
        <taxon>eudicotyledons</taxon>
        <taxon>Gunneridae</taxon>
        <taxon>Pentapetalae</taxon>
        <taxon>Caryophyllales</taxon>
        <taxon>Chenopodiaceae</taxon>
        <taxon>Betoideae</taxon>
        <taxon>Beta</taxon>
    </lineage>
</organism>
<sequence>RERDAGEHDRGEAIADVVPSSAMLGGSESHSGRDCDADGDAVCNDHGFSMADDTASTVSRTGSCSKLIDRCCSGIGGHTSSGRTGTVAAVVALDEPEVDDDDVSAAGIGKPSTDLGSFRIQGSFRACRTVRRRRGSGQSSLRIMLLASSEM</sequence>
<evidence type="ECO:0000313" key="2">
    <source>
        <dbReference type="Proteomes" id="UP000035740"/>
    </source>
</evidence>
<dbReference type="Proteomes" id="UP000035740">
    <property type="component" value="Unassembled WGS sequence"/>
</dbReference>
<accession>A0A0J7YMP0</accession>
<name>A0A0J7YMP0_BETVV</name>
<feature type="non-terminal residue" evidence="1">
    <location>
        <position position="1"/>
    </location>
</feature>
<dbReference type="AlphaFoldDB" id="A0A0J7YMP0"/>
<protein>
    <submittedName>
        <fullName evidence="1">Uncharacterized protein</fullName>
    </submittedName>
</protein>
<dbReference type="Gramene" id="KMS64856">
    <property type="protein sequence ID" value="KMS64856"/>
    <property type="gene ID" value="BVRB_041970"/>
</dbReference>
<gene>
    <name evidence="1" type="ORF">BVRB_041970</name>
</gene>
<reference evidence="1 2" key="1">
    <citation type="journal article" date="2014" name="Nature">
        <title>The genome of the recently domesticated crop plant sugar beet (Beta vulgaris).</title>
        <authorList>
            <person name="Dohm J.C."/>
            <person name="Minoche A.E."/>
            <person name="Holtgrawe D."/>
            <person name="Capella-Gutierrez S."/>
            <person name="Zakrzewski F."/>
            <person name="Tafer H."/>
            <person name="Rupp O."/>
            <person name="Sorensen T.R."/>
            <person name="Stracke R."/>
            <person name="Reinhardt R."/>
            <person name="Goesmann A."/>
            <person name="Kraft T."/>
            <person name="Schulz B."/>
            <person name="Stadler P.F."/>
            <person name="Schmidt T."/>
            <person name="Gabaldon T."/>
            <person name="Lehrach H."/>
            <person name="Weisshaar B."/>
            <person name="Himmelbauer H."/>
        </authorList>
    </citation>
    <scope>NUCLEOTIDE SEQUENCE [LARGE SCALE GENOMIC DNA]</scope>
    <source>
        <tissue evidence="1">Taproot</tissue>
    </source>
</reference>